<evidence type="ECO:0000256" key="1">
    <source>
        <dbReference type="ARBA" id="ARBA00006484"/>
    </source>
</evidence>
<dbReference type="Pfam" id="PF13561">
    <property type="entry name" value="adh_short_C2"/>
    <property type="match status" value="1"/>
</dbReference>
<dbReference type="PRINTS" id="PR00081">
    <property type="entry name" value="GDHRDH"/>
</dbReference>
<dbReference type="PANTHER" id="PTHR43008:SF4">
    <property type="entry name" value="CHAIN DEHYDROGENASE, PUTATIVE (AFU_ORTHOLOGUE AFUA_4G08710)-RELATED"/>
    <property type="match status" value="1"/>
</dbReference>
<evidence type="ECO:0000256" key="2">
    <source>
        <dbReference type="ARBA" id="ARBA00023002"/>
    </source>
</evidence>
<gene>
    <name evidence="3" type="ORF">MM171B00734_0012</name>
</gene>
<dbReference type="FunFam" id="3.40.50.720:FF:000084">
    <property type="entry name" value="Short-chain dehydrogenase reductase"/>
    <property type="match status" value="1"/>
</dbReference>
<reference evidence="3" key="1">
    <citation type="submission" date="2020-03" db="EMBL/GenBank/DDBJ databases">
        <title>The deep terrestrial virosphere.</title>
        <authorList>
            <person name="Holmfeldt K."/>
            <person name="Nilsson E."/>
            <person name="Simone D."/>
            <person name="Lopez-Fernandez M."/>
            <person name="Wu X."/>
            <person name="de Brujin I."/>
            <person name="Lundin D."/>
            <person name="Andersson A."/>
            <person name="Bertilsson S."/>
            <person name="Dopson M."/>
        </authorList>
    </citation>
    <scope>NUCLEOTIDE SEQUENCE</scope>
    <source>
        <strain evidence="3">MM171B00734</strain>
    </source>
</reference>
<organism evidence="3">
    <name type="scientific">viral metagenome</name>
    <dbReference type="NCBI Taxonomy" id="1070528"/>
    <lineage>
        <taxon>unclassified sequences</taxon>
        <taxon>metagenomes</taxon>
        <taxon>organismal metagenomes</taxon>
    </lineage>
</organism>
<keyword evidence="2" id="KW-0560">Oxidoreductase</keyword>
<dbReference type="InterPro" id="IPR002347">
    <property type="entry name" value="SDR_fam"/>
</dbReference>
<dbReference type="PANTHER" id="PTHR43008">
    <property type="entry name" value="BENZIL REDUCTASE"/>
    <property type="match status" value="1"/>
</dbReference>
<proteinExistence type="inferred from homology"/>
<comment type="similarity">
    <text evidence="1">Belongs to the short-chain dehydrogenases/reductases (SDR) family.</text>
</comment>
<accession>A0A6M3M6L7</accession>
<sequence length="274" mass="28877">MTLLDRFSLAGKSALVTGGASGIGLAYVEAVAEGGASVTIADVDEAAAAKEADRLLASGFDVRHSRMDVANDDDVRRAFDEHEAAFGAVDIVFANAGMAAGEGYMGFDGQRTATGQIDTYSVDDWRKTIAIDLDGVFFTFRHAVRLMKKHGRRGSLIATSSNASEITVPIVATPYMPAKAGVKHLVRQLARELAPFGIRVNAIAPGSVVTNIGGGVLHNPEVRAVWDLGVPLGRMGETHQFKPLALYLASDASDYMTGTEILLDGGVSLRGIEG</sequence>
<protein>
    <submittedName>
        <fullName evidence="3">Putative SDR family NAD(P)-dependent oxidoreductase</fullName>
    </submittedName>
</protein>
<dbReference type="EMBL" id="MT143844">
    <property type="protein sequence ID" value="QJB03407.1"/>
    <property type="molecule type" value="Genomic_DNA"/>
</dbReference>
<dbReference type="GO" id="GO:0050664">
    <property type="term" value="F:oxidoreductase activity, acting on NAD(P)H, oxygen as acceptor"/>
    <property type="evidence" value="ECO:0007669"/>
    <property type="project" value="TreeGrafter"/>
</dbReference>
<dbReference type="InterPro" id="IPR036291">
    <property type="entry name" value="NAD(P)-bd_dom_sf"/>
</dbReference>
<dbReference type="Gene3D" id="3.40.50.720">
    <property type="entry name" value="NAD(P)-binding Rossmann-like Domain"/>
    <property type="match status" value="1"/>
</dbReference>
<dbReference type="AlphaFoldDB" id="A0A6M3M6L7"/>
<dbReference type="SUPFAM" id="SSF51735">
    <property type="entry name" value="NAD(P)-binding Rossmann-fold domains"/>
    <property type="match status" value="1"/>
</dbReference>
<name>A0A6M3M6L7_9ZZZZ</name>
<evidence type="ECO:0000313" key="3">
    <source>
        <dbReference type="EMBL" id="QJB03407.1"/>
    </source>
</evidence>